<proteinExistence type="predicted"/>
<dbReference type="InterPro" id="IPR032675">
    <property type="entry name" value="LRR_dom_sf"/>
</dbReference>
<dbReference type="GO" id="GO:0038023">
    <property type="term" value="F:signaling receptor activity"/>
    <property type="evidence" value="ECO:0007669"/>
    <property type="project" value="TreeGrafter"/>
</dbReference>
<dbReference type="Proteomes" id="UP000245720">
    <property type="component" value="Unassembled WGS sequence"/>
</dbReference>
<dbReference type="EMBL" id="QGDI01000002">
    <property type="protein sequence ID" value="PWJ14773.1"/>
    <property type="molecule type" value="Genomic_DNA"/>
</dbReference>
<reference evidence="2 3" key="1">
    <citation type="submission" date="2018-05" db="EMBL/GenBank/DDBJ databases">
        <title>The Hungate 1000. A catalogue of reference genomes from the rumen microbiome.</title>
        <authorList>
            <person name="Kelly W."/>
        </authorList>
    </citation>
    <scope>NUCLEOTIDE SEQUENCE [LARGE SCALE GENOMIC DNA]</scope>
    <source>
        <strain evidence="2 3">SAb67</strain>
    </source>
</reference>
<dbReference type="GO" id="GO:0003725">
    <property type="term" value="F:double-stranded RNA binding"/>
    <property type="evidence" value="ECO:0007669"/>
    <property type="project" value="TreeGrafter"/>
</dbReference>
<evidence type="ECO:0000313" key="2">
    <source>
        <dbReference type="EMBL" id="PWJ14773.1"/>
    </source>
</evidence>
<evidence type="ECO:0000313" key="3">
    <source>
        <dbReference type="Proteomes" id="UP000245720"/>
    </source>
</evidence>
<dbReference type="RefSeq" id="WP_109725631.1">
    <property type="nucleotide sequence ID" value="NZ_QGDI01000002.1"/>
</dbReference>
<dbReference type="GO" id="GO:0043331">
    <property type="term" value="P:response to dsRNA"/>
    <property type="evidence" value="ECO:0007669"/>
    <property type="project" value="TreeGrafter"/>
</dbReference>
<accession>A0A315Y3G9</accession>
<sequence length="739" mass="82436">MDTRHIRRAAAAILAVALIGGALPYNGGSPLLGTAVVAHAESNVTFDEETGLLTLSGNITKDDLKSYRYSSKVKKIVALEGTVLPDDCSDLFSFFKAESIDLSKAYTGRVHNMRRMFYSCEQLTELNISGFDTSLVIDMSSMFQYCSKLTSLDVSSFSTNNVTTMEWMFNSCRLLTELDVSSFDTVHVTSFDNMFSGCSRLTSLDVTEFQTRDAKTFAHMFDSCSGLTSIDVSRFDTSSATNLYGMFHNCKKLESLDLSNFNTSKVTNMTHLFSGSTKLREIIFGNFDTSAVTSMAYMFNSCSSLETLDLRFNTSNVTNMGDMFSECSNLKQLYLHSFDTSNVTDMGYMFSGCSVLHELDLNNFNTEKVMDMDRMFNGCSDLKQLYLHSFDTSNVTDMDYMFNGCTNLEELDISSFDTSNVKITNSMFKNCKKLGYTDFSGFDLSNVPNSKEMFTGCDAMKPYIVTAAANNATLNSSIGLNFYITRPERLDKIVISGPNGDVETDLSDCEMINNYYKITYPLNASQGSSDVTMKAYDYDGNRLIVANTSNGLLDHSQSTTTLDNYLAAVFANNSLSEEVRDLANRLRRLCTAADGYFNDTSAFYPPANLSEADKDFINSKKLKNGAEKYKISVVLNSDTAIRFYYDGEENTADFGGKTITAKTGKYGKYFEIPDIAAHQLFNDYTIRIGNKDYVLNTMSYVQRVFENGDLGSKLYGVCEMFYAYGKAAYDYNNSLKETT</sequence>
<dbReference type="SUPFAM" id="SSF52058">
    <property type="entry name" value="L domain-like"/>
    <property type="match status" value="1"/>
</dbReference>
<keyword evidence="1" id="KW-0732">Signal</keyword>
<name>A0A315Y3G9_RUMFL</name>
<dbReference type="InterPro" id="IPR011889">
    <property type="entry name" value="Liste_lipo_26"/>
</dbReference>
<dbReference type="Gene3D" id="3.80.10.10">
    <property type="entry name" value="Ribonuclease Inhibitor"/>
    <property type="match status" value="3"/>
</dbReference>
<protein>
    <submittedName>
        <fullName evidence="2">Surface protein</fullName>
    </submittedName>
</protein>
<dbReference type="PANTHER" id="PTHR24373:SF293">
    <property type="entry name" value="TOLL-LIKE RECEPTOR 3"/>
    <property type="match status" value="1"/>
</dbReference>
<dbReference type="InterPro" id="IPR050328">
    <property type="entry name" value="Dev_Immune_Receptor"/>
</dbReference>
<evidence type="ECO:0000256" key="1">
    <source>
        <dbReference type="ARBA" id="ARBA00022729"/>
    </source>
</evidence>
<organism evidence="2 3">
    <name type="scientific">Ruminococcus flavefaciens</name>
    <dbReference type="NCBI Taxonomy" id="1265"/>
    <lineage>
        <taxon>Bacteria</taxon>
        <taxon>Bacillati</taxon>
        <taxon>Bacillota</taxon>
        <taxon>Clostridia</taxon>
        <taxon>Eubacteriales</taxon>
        <taxon>Oscillospiraceae</taxon>
        <taxon>Ruminococcus</taxon>
    </lineage>
</organism>
<dbReference type="NCBIfam" id="TIGR02167">
    <property type="entry name" value="Liste_lipo_26"/>
    <property type="match status" value="12"/>
</dbReference>
<gene>
    <name evidence="2" type="ORF">IE37_00759</name>
</gene>
<dbReference type="InterPro" id="IPR005046">
    <property type="entry name" value="DUF285"/>
</dbReference>
<dbReference type="Pfam" id="PF03382">
    <property type="entry name" value="DUF285"/>
    <property type="match status" value="3"/>
</dbReference>
<dbReference type="OrthoDB" id="5847479at2"/>
<dbReference type="AlphaFoldDB" id="A0A315Y3G9"/>
<comment type="caution">
    <text evidence="2">The sequence shown here is derived from an EMBL/GenBank/DDBJ whole genome shotgun (WGS) entry which is preliminary data.</text>
</comment>
<dbReference type="PANTHER" id="PTHR24373">
    <property type="entry name" value="SLIT RELATED LEUCINE-RICH REPEAT NEURONAL PROTEIN"/>
    <property type="match status" value="1"/>
</dbReference>
<dbReference type="GO" id="GO:0031012">
    <property type="term" value="C:extracellular matrix"/>
    <property type="evidence" value="ECO:0007669"/>
    <property type="project" value="TreeGrafter"/>
</dbReference>
<dbReference type="GO" id="GO:0005615">
    <property type="term" value="C:extracellular space"/>
    <property type="evidence" value="ECO:0007669"/>
    <property type="project" value="TreeGrafter"/>
</dbReference>